<keyword evidence="3" id="KW-1185">Reference proteome</keyword>
<dbReference type="OrthoDB" id="4309428at2"/>
<keyword evidence="1" id="KW-0812">Transmembrane</keyword>
<sequence length="95" mass="9735">MSRTSTPEGADAPATLLGPTALGLGLAAAAGLCPLLTFGLLPVMLICGGLAVTFGLTGIHYARRGIGRLWTATTGTVLGAIGFVYPFVLFLPLFW</sequence>
<evidence type="ECO:0000313" key="3">
    <source>
        <dbReference type="Proteomes" id="UP000053127"/>
    </source>
</evidence>
<feature type="transmembrane region" description="Helical" evidence="1">
    <location>
        <begin position="69"/>
        <end position="94"/>
    </location>
</feature>
<accession>A0A101P1B1</accession>
<dbReference type="Proteomes" id="UP000053127">
    <property type="component" value="Unassembled WGS sequence"/>
</dbReference>
<organism evidence="2 3">
    <name type="scientific">Streptomyces yokosukanensis</name>
    <dbReference type="NCBI Taxonomy" id="67386"/>
    <lineage>
        <taxon>Bacteria</taxon>
        <taxon>Bacillati</taxon>
        <taxon>Actinomycetota</taxon>
        <taxon>Actinomycetes</taxon>
        <taxon>Kitasatosporales</taxon>
        <taxon>Streptomycetaceae</taxon>
        <taxon>Streptomyces</taxon>
    </lineage>
</organism>
<comment type="caution">
    <text evidence="2">The sequence shown here is derived from an EMBL/GenBank/DDBJ whole genome shotgun (WGS) entry which is preliminary data.</text>
</comment>
<evidence type="ECO:0000313" key="2">
    <source>
        <dbReference type="EMBL" id="KUN03092.1"/>
    </source>
</evidence>
<protein>
    <submittedName>
        <fullName evidence="2">Uncharacterized protein</fullName>
    </submittedName>
</protein>
<gene>
    <name evidence="2" type="ORF">AQI95_24320</name>
</gene>
<dbReference type="EMBL" id="LMWN01000035">
    <property type="protein sequence ID" value="KUN03092.1"/>
    <property type="molecule type" value="Genomic_DNA"/>
</dbReference>
<proteinExistence type="predicted"/>
<name>A0A101P1B1_9ACTN</name>
<evidence type="ECO:0000256" key="1">
    <source>
        <dbReference type="SAM" id="Phobius"/>
    </source>
</evidence>
<keyword evidence="1" id="KW-1133">Transmembrane helix</keyword>
<dbReference type="RefSeq" id="WP_067127614.1">
    <property type="nucleotide sequence ID" value="NZ_JBFACD010000010.1"/>
</dbReference>
<reference evidence="2 3" key="1">
    <citation type="submission" date="2015-10" db="EMBL/GenBank/DDBJ databases">
        <title>Draft genome sequence of Streptomyces yokosukanensis DSM 40224, type strain for the species Streptomyces yokosukanensis.</title>
        <authorList>
            <person name="Ruckert C."/>
            <person name="Winkler A."/>
            <person name="Kalinowski J."/>
            <person name="Kampfer P."/>
            <person name="Glaeser S."/>
        </authorList>
    </citation>
    <scope>NUCLEOTIDE SEQUENCE [LARGE SCALE GENOMIC DNA]</scope>
    <source>
        <strain evidence="2 3">DSM 40224</strain>
    </source>
</reference>
<dbReference type="AlphaFoldDB" id="A0A101P1B1"/>
<feature type="transmembrane region" description="Helical" evidence="1">
    <location>
        <begin position="39"/>
        <end position="62"/>
    </location>
</feature>
<keyword evidence="1" id="KW-0472">Membrane</keyword>